<dbReference type="AlphaFoldDB" id="A0A0F9GQ63"/>
<name>A0A0F9GQ63_9ZZZZ</name>
<evidence type="ECO:0000313" key="1">
    <source>
        <dbReference type="EMBL" id="KKM00995.1"/>
    </source>
</evidence>
<reference evidence="1" key="1">
    <citation type="journal article" date="2015" name="Nature">
        <title>Complex archaea that bridge the gap between prokaryotes and eukaryotes.</title>
        <authorList>
            <person name="Spang A."/>
            <person name="Saw J.H."/>
            <person name="Jorgensen S.L."/>
            <person name="Zaremba-Niedzwiedzka K."/>
            <person name="Martijn J."/>
            <person name="Lind A.E."/>
            <person name="van Eijk R."/>
            <person name="Schleper C."/>
            <person name="Guy L."/>
            <person name="Ettema T.J."/>
        </authorList>
    </citation>
    <scope>NUCLEOTIDE SEQUENCE</scope>
</reference>
<accession>A0A0F9GQ63</accession>
<proteinExistence type="predicted"/>
<comment type="caution">
    <text evidence="1">The sequence shown here is derived from an EMBL/GenBank/DDBJ whole genome shotgun (WGS) entry which is preliminary data.</text>
</comment>
<gene>
    <name evidence="1" type="ORF">LCGC14_1798860</name>
</gene>
<sequence length="43" mass="5028">MHSQEIVGTGSIDLTNLHDDVEIIDHDFTIKNIKNWMNNFRSQ</sequence>
<dbReference type="EMBL" id="LAZR01017298">
    <property type="protein sequence ID" value="KKM00995.1"/>
    <property type="molecule type" value="Genomic_DNA"/>
</dbReference>
<organism evidence="1">
    <name type="scientific">marine sediment metagenome</name>
    <dbReference type="NCBI Taxonomy" id="412755"/>
    <lineage>
        <taxon>unclassified sequences</taxon>
        <taxon>metagenomes</taxon>
        <taxon>ecological metagenomes</taxon>
    </lineage>
</organism>
<protein>
    <submittedName>
        <fullName evidence="1">Uncharacterized protein</fullName>
    </submittedName>
</protein>